<dbReference type="GO" id="GO:0003677">
    <property type="term" value="F:DNA binding"/>
    <property type="evidence" value="ECO:0007669"/>
    <property type="project" value="UniProtKB-KW"/>
</dbReference>
<dbReference type="InterPro" id="IPR010982">
    <property type="entry name" value="Lambda_DNA-bd_dom_sf"/>
</dbReference>
<dbReference type="CDD" id="cd00093">
    <property type="entry name" value="HTH_XRE"/>
    <property type="match status" value="1"/>
</dbReference>
<feature type="domain" description="HTH cro/C1-type" evidence="2">
    <location>
        <begin position="9"/>
        <end position="63"/>
    </location>
</feature>
<dbReference type="EMBL" id="RIBP01000004">
    <property type="protein sequence ID" value="TRZ35856.1"/>
    <property type="molecule type" value="Genomic_DNA"/>
</dbReference>
<evidence type="ECO:0000313" key="3">
    <source>
        <dbReference type="EMBL" id="TRZ35856.1"/>
    </source>
</evidence>
<reference evidence="4" key="1">
    <citation type="submission" date="2018-10" db="EMBL/GenBank/DDBJ databases">
        <title>FDA dAtabase for Regulatory Grade micrObial Sequences (FDA-ARGOS): Supporting development and validation of Infectious Disease Dx tests.</title>
        <authorList>
            <person name="Minogue T."/>
            <person name="Wolcott M."/>
            <person name="Wasieloski L."/>
            <person name="Aguilar W."/>
            <person name="Moore D."/>
            <person name="Tallon L."/>
            <person name="Sadzewicz L."/>
            <person name="Sengamalay N."/>
            <person name="Ott S."/>
            <person name="Godinez A."/>
            <person name="Nagaraj S."/>
            <person name="Vavikolanu K."/>
            <person name="Vyas G."/>
            <person name="Nadendla S."/>
            <person name="George J."/>
            <person name="Sichtig H."/>
        </authorList>
    </citation>
    <scope>NUCLEOTIDE SEQUENCE [LARGE SCALE GENOMIC DNA]</scope>
    <source>
        <strain evidence="4">FDAARGOS_343</strain>
    </source>
</reference>
<evidence type="ECO:0000313" key="4">
    <source>
        <dbReference type="Proteomes" id="UP000319837"/>
    </source>
</evidence>
<dbReference type="SMART" id="SM00530">
    <property type="entry name" value="HTH_XRE"/>
    <property type="match status" value="1"/>
</dbReference>
<gene>
    <name evidence="3" type="ORF">CEQ21_09500</name>
</gene>
<dbReference type="SUPFAM" id="SSF47413">
    <property type="entry name" value="lambda repressor-like DNA-binding domains"/>
    <property type="match status" value="1"/>
</dbReference>
<dbReference type="PANTHER" id="PTHR46558:SF13">
    <property type="entry name" value="HTH-TYPE TRANSCRIPTIONAL REGULATOR IMMR"/>
    <property type="match status" value="1"/>
</dbReference>
<proteinExistence type="predicted"/>
<keyword evidence="1" id="KW-0238">DNA-binding</keyword>
<dbReference type="AlphaFoldDB" id="A0A553SFT5"/>
<evidence type="ECO:0000259" key="2">
    <source>
        <dbReference type="PROSITE" id="PS50943"/>
    </source>
</evidence>
<dbReference type="Proteomes" id="UP000319837">
    <property type="component" value="Unassembled WGS sequence"/>
</dbReference>
<evidence type="ECO:0000256" key="1">
    <source>
        <dbReference type="ARBA" id="ARBA00023125"/>
    </source>
</evidence>
<sequence length="136" mass="15780">MGEIMGKRLRLLREKSGLSQKFVAEQIGVKNNTLSGYESGNREPDSETLTKLADFYEVSTDYLHGRSDNIKGLTSDNNNYHSLNEINKLIKQYSMEQMGFFDIEQWKFLSPQDVKIVEEHFKMIVKLAKERNAEQK</sequence>
<dbReference type="PROSITE" id="PS50943">
    <property type="entry name" value="HTH_CROC1"/>
    <property type="match status" value="1"/>
</dbReference>
<comment type="caution">
    <text evidence="3">The sequence shown here is derived from an EMBL/GenBank/DDBJ whole genome shotgun (WGS) entry which is preliminary data.</text>
</comment>
<accession>A0A553SFT5</accession>
<organism evidence="3 4">
    <name type="scientific">Niallia circulans</name>
    <name type="common">Bacillus circulans</name>
    <dbReference type="NCBI Taxonomy" id="1397"/>
    <lineage>
        <taxon>Bacteria</taxon>
        <taxon>Bacillati</taxon>
        <taxon>Bacillota</taxon>
        <taxon>Bacilli</taxon>
        <taxon>Bacillales</taxon>
        <taxon>Bacillaceae</taxon>
        <taxon>Niallia</taxon>
    </lineage>
</organism>
<dbReference type="Pfam" id="PF01381">
    <property type="entry name" value="HTH_3"/>
    <property type="match status" value="1"/>
</dbReference>
<name>A0A553SFT5_NIACI</name>
<dbReference type="PANTHER" id="PTHR46558">
    <property type="entry name" value="TRACRIPTIONAL REGULATORY PROTEIN-RELATED-RELATED"/>
    <property type="match status" value="1"/>
</dbReference>
<dbReference type="RefSeq" id="WP_185764407.1">
    <property type="nucleotide sequence ID" value="NZ_RIBP01000004.1"/>
</dbReference>
<dbReference type="InterPro" id="IPR001387">
    <property type="entry name" value="Cro/C1-type_HTH"/>
</dbReference>
<protein>
    <submittedName>
        <fullName evidence="3">XRE family transcriptional regulator</fullName>
    </submittedName>
</protein>
<dbReference type="Gene3D" id="1.10.260.40">
    <property type="entry name" value="lambda repressor-like DNA-binding domains"/>
    <property type="match status" value="1"/>
</dbReference>